<dbReference type="RefSeq" id="WP_209707443.1">
    <property type="nucleotide sequence ID" value="NZ_JAGIOO010000001.1"/>
</dbReference>
<gene>
    <name evidence="2" type="ORF">JOF53_006445</name>
</gene>
<keyword evidence="1" id="KW-0472">Membrane</keyword>
<keyword evidence="3" id="KW-1185">Reference proteome</keyword>
<proteinExistence type="predicted"/>
<dbReference type="Pfam" id="PF09656">
    <property type="entry name" value="PGPGW"/>
    <property type="match status" value="1"/>
</dbReference>
<accession>A0ABS5ALZ2</accession>
<feature type="transmembrane region" description="Helical" evidence="1">
    <location>
        <begin position="46"/>
        <end position="70"/>
    </location>
</feature>
<keyword evidence="1" id="KW-1133">Transmembrane helix</keyword>
<dbReference type="EMBL" id="JAGIOO010000001">
    <property type="protein sequence ID" value="MBP2477573.1"/>
    <property type="molecule type" value="Genomic_DNA"/>
</dbReference>
<reference evidence="2 3" key="1">
    <citation type="submission" date="2021-03" db="EMBL/GenBank/DDBJ databases">
        <title>Sequencing the genomes of 1000 actinobacteria strains.</title>
        <authorList>
            <person name="Klenk H.-P."/>
        </authorList>
    </citation>
    <scope>NUCLEOTIDE SEQUENCE [LARGE SCALE GENOMIC DNA]</scope>
    <source>
        <strain evidence="2 3">DSM 44580</strain>
    </source>
</reference>
<dbReference type="InterPro" id="IPR013434">
    <property type="entry name" value="CHP02611"/>
</dbReference>
<dbReference type="NCBIfam" id="TIGR02611">
    <property type="entry name" value="TIGR02611 family protein"/>
    <property type="match status" value="1"/>
</dbReference>
<dbReference type="InterPro" id="IPR019099">
    <property type="entry name" value="Uncharacterised_PGPGW_TM"/>
</dbReference>
<evidence type="ECO:0000313" key="2">
    <source>
        <dbReference type="EMBL" id="MBP2477573.1"/>
    </source>
</evidence>
<feature type="transmembrane region" description="Helical" evidence="1">
    <location>
        <begin position="20"/>
        <end position="40"/>
    </location>
</feature>
<name>A0ABS5ALZ2_9PSEU</name>
<evidence type="ECO:0000313" key="3">
    <source>
        <dbReference type="Proteomes" id="UP001519363"/>
    </source>
</evidence>
<evidence type="ECO:0000256" key="1">
    <source>
        <dbReference type="SAM" id="Phobius"/>
    </source>
</evidence>
<keyword evidence="1" id="KW-0812">Transmembrane</keyword>
<feature type="transmembrane region" description="Helical" evidence="1">
    <location>
        <begin position="91"/>
        <end position="118"/>
    </location>
</feature>
<sequence>MATRWGFAERIRTSPPLRLAFRIAVGVVGGAVLLLGFVLIPYPGPGWLVVFAGLAILATEFSWAATALVFAKAKYDAWTRWLRRQHWAVRWSVIGATGLFVVLTCWLLNVFGMLAGWFDLDIPWLRTPFLR</sequence>
<comment type="caution">
    <text evidence="2">The sequence shown here is derived from an EMBL/GenBank/DDBJ whole genome shotgun (WGS) entry which is preliminary data.</text>
</comment>
<organism evidence="2 3">
    <name type="scientific">Crossiella equi</name>
    <dbReference type="NCBI Taxonomy" id="130796"/>
    <lineage>
        <taxon>Bacteria</taxon>
        <taxon>Bacillati</taxon>
        <taxon>Actinomycetota</taxon>
        <taxon>Actinomycetes</taxon>
        <taxon>Pseudonocardiales</taxon>
        <taxon>Pseudonocardiaceae</taxon>
        <taxon>Crossiella</taxon>
    </lineage>
</organism>
<dbReference type="Proteomes" id="UP001519363">
    <property type="component" value="Unassembled WGS sequence"/>
</dbReference>
<protein>
    <submittedName>
        <fullName evidence="2">Uncharacterized protein (TIGR02611 family)</fullName>
    </submittedName>
</protein>